<keyword evidence="1" id="KW-0812">Transmembrane</keyword>
<keyword evidence="1" id="KW-1133">Transmembrane helix</keyword>
<sequence length="102" mass="11706">MFSISTVVIHAVLRNALFFPHQITHLYYLYPTILVFDTSSLLSFVLYSTYLFPSSLKFFSGFSMPITFVAIFLYYFCAVFFIACLLFSSYALAALVDYLSII</sequence>
<reference evidence="2" key="1">
    <citation type="submission" date="2021-05" db="EMBL/GenBank/DDBJ databases">
        <authorList>
            <person name="Alioto T."/>
            <person name="Alioto T."/>
            <person name="Gomez Garrido J."/>
        </authorList>
    </citation>
    <scope>NUCLEOTIDE SEQUENCE</scope>
</reference>
<protein>
    <submittedName>
        <fullName evidence="2">Uncharacterized protein</fullName>
    </submittedName>
</protein>
<accession>A0A8D8ZC05</accession>
<evidence type="ECO:0000256" key="1">
    <source>
        <dbReference type="SAM" id="Phobius"/>
    </source>
</evidence>
<dbReference type="AlphaFoldDB" id="A0A8D8ZC05"/>
<feature type="transmembrane region" description="Helical" evidence="1">
    <location>
        <begin position="28"/>
        <end position="52"/>
    </location>
</feature>
<feature type="transmembrane region" description="Helical" evidence="1">
    <location>
        <begin position="72"/>
        <end position="96"/>
    </location>
</feature>
<proteinExistence type="predicted"/>
<evidence type="ECO:0000313" key="2">
    <source>
        <dbReference type="EMBL" id="CAG6745053.1"/>
    </source>
</evidence>
<name>A0A8D8ZC05_9HEMI</name>
<keyword evidence="1" id="KW-0472">Membrane</keyword>
<dbReference type="EMBL" id="HBUF01482884">
    <property type="protein sequence ID" value="CAG6745053.1"/>
    <property type="molecule type" value="Transcribed_RNA"/>
</dbReference>
<organism evidence="2">
    <name type="scientific">Cacopsylla melanoneura</name>
    <dbReference type="NCBI Taxonomy" id="428564"/>
    <lineage>
        <taxon>Eukaryota</taxon>
        <taxon>Metazoa</taxon>
        <taxon>Ecdysozoa</taxon>
        <taxon>Arthropoda</taxon>
        <taxon>Hexapoda</taxon>
        <taxon>Insecta</taxon>
        <taxon>Pterygota</taxon>
        <taxon>Neoptera</taxon>
        <taxon>Paraneoptera</taxon>
        <taxon>Hemiptera</taxon>
        <taxon>Sternorrhyncha</taxon>
        <taxon>Psylloidea</taxon>
        <taxon>Psyllidae</taxon>
        <taxon>Psyllinae</taxon>
        <taxon>Cacopsylla</taxon>
    </lineage>
</organism>